<evidence type="ECO:0000313" key="2">
    <source>
        <dbReference type="Proteomes" id="UP000464374"/>
    </source>
</evidence>
<dbReference type="AlphaFoldDB" id="A0A6P1Y4U1"/>
<sequence>MRKILSFLVIFVLCAGCENYKADIDDYLSYWSTEAAIVRSSFNPAITVQTDTDTIQSIPSSSDVTVIFTVRNPKNVTFKLPQDAGAPTDIIVFPTDVAGTTTNSPKRPNDYELIQDSNSQLTLTYKKKFLQKHEYGKKNIGPTITLYAKDGRKFSETFKLNVKANTPPPNLTYRAIGKTATPDGNGKQYYVLFLEAKGMDTEINSSELLHKNIAQLSIAEGSGSYTSIPLTVKTDKSGFDISSAGGRLLGYSDAIALLSTEVKEGVTPDPLPASTEKWIIRIKTDVPVGGAVKQYRLRLQDEAGLLSEDELRASTSTNKVSPVTITVTSGSWTVTPKHGTNADPHEITYGSGVQNILLKAETATSGATVHYKLERNGLTVSESSGSTPLTIELPTVPNVVYKLTAWAEKRRI</sequence>
<dbReference type="RefSeq" id="WP_162664246.1">
    <property type="nucleotide sequence ID" value="NZ_CP048020.1"/>
</dbReference>
<evidence type="ECO:0000313" key="1">
    <source>
        <dbReference type="EMBL" id="QHX43942.1"/>
    </source>
</evidence>
<protein>
    <submittedName>
        <fullName evidence="1">Uncharacterized protein</fullName>
    </submittedName>
</protein>
<organism evidence="1 2">
    <name type="scientific">Treponema vincentii</name>
    <dbReference type="NCBI Taxonomy" id="69710"/>
    <lineage>
        <taxon>Bacteria</taxon>
        <taxon>Pseudomonadati</taxon>
        <taxon>Spirochaetota</taxon>
        <taxon>Spirochaetia</taxon>
        <taxon>Spirochaetales</taxon>
        <taxon>Treponemataceae</taxon>
        <taxon>Treponema</taxon>
    </lineage>
</organism>
<reference evidence="1 2" key="1">
    <citation type="submission" date="2020-01" db="EMBL/GenBank/DDBJ databases">
        <title>Complete genome sequence of a human oral phylogroup 1 Treponema sp. strain ATCC 700766, originally isolated from periodontitis dental plaque.</title>
        <authorList>
            <person name="Chan Y."/>
            <person name="Huo Y.-B."/>
            <person name="Yu X.-L."/>
            <person name="Zeng H."/>
            <person name="Leung W.-K."/>
            <person name="Watt R.M."/>
        </authorList>
    </citation>
    <scope>NUCLEOTIDE SEQUENCE [LARGE SCALE GENOMIC DNA]</scope>
    <source>
        <strain evidence="1 2">OMZ 804</strain>
    </source>
</reference>
<name>A0A6P1Y4U1_9SPIR</name>
<dbReference type="EMBL" id="CP048020">
    <property type="protein sequence ID" value="QHX43942.1"/>
    <property type="molecule type" value="Genomic_DNA"/>
</dbReference>
<gene>
    <name evidence="1" type="ORF">GWP43_11355</name>
</gene>
<accession>A0A6P1Y4U1</accession>
<dbReference type="KEGG" id="trz:GWP43_11355"/>
<dbReference type="Proteomes" id="UP000464374">
    <property type="component" value="Chromosome"/>
</dbReference>
<proteinExistence type="predicted"/>